<keyword evidence="4" id="KW-1185">Reference proteome</keyword>
<reference evidence="2 4" key="1">
    <citation type="submission" date="2016-01" db="EMBL/GenBank/DDBJ databases">
        <title>The new phylogeny of the genus Mycobacterium.</title>
        <authorList>
            <person name="Tarcisio F."/>
            <person name="Conor M."/>
            <person name="Antonella G."/>
            <person name="Elisabetta G."/>
            <person name="Giulia F.S."/>
            <person name="Sara T."/>
            <person name="Anna F."/>
            <person name="Clotilde B."/>
            <person name="Roberto B."/>
            <person name="Veronica D.S."/>
            <person name="Fabio R."/>
            <person name="Monica P."/>
            <person name="Olivier J."/>
            <person name="Enrico T."/>
            <person name="Nicola S."/>
        </authorList>
    </citation>
    <scope>NUCLEOTIDE SEQUENCE [LARGE SCALE GENOMIC DNA]</scope>
    <source>
        <strain evidence="2 4">DSM 44160</strain>
    </source>
</reference>
<evidence type="ECO:0000313" key="1">
    <source>
        <dbReference type="EMBL" id="OBS03330.1"/>
    </source>
</evidence>
<evidence type="ECO:0000313" key="3">
    <source>
        <dbReference type="Proteomes" id="UP000093757"/>
    </source>
</evidence>
<dbReference type="EMBL" id="LQOY01000242">
    <property type="protein sequence ID" value="ORV68341.1"/>
    <property type="molecule type" value="Genomic_DNA"/>
</dbReference>
<name>A0A1A6BLW8_MYCGO</name>
<sequence length="124" mass="13401">MATELRFDRWYLPLAAAVGLGPKSTELWVEGGTLHVKMGWAFTADIPVTSIKTAEPSNERVFTAGVHVMGSRWLVNGSRKGLVQLTLDPPVPAKVWYKAITLKVLLLSVTDPDALIAACTAAAR</sequence>
<dbReference type="Proteomes" id="UP000093757">
    <property type="component" value="Unassembled WGS sequence"/>
</dbReference>
<proteinExistence type="predicted"/>
<dbReference type="RefSeq" id="WP_065132566.1">
    <property type="nucleotide sequence ID" value="NZ_JACKSU010000048.1"/>
</dbReference>
<gene>
    <name evidence="1" type="ORF">A9W98_10155</name>
    <name evidence="2" type="ORF">AWC08_07885</name>
</gene>
<organism evidence="1 3">
    <name type="scientific">Mycobacterium gordonae</name>
    <dbReference type="NCBI Taxonomy" id="1778"/>
    <lineage>
        <taxon>Bacteria</taxon>
        <taxon>Bacillati</taxon>
        <taxon>Actinomycetota</taxon>
        <taxon>Actinomycetes</taxon>
        <taxon>Mycobacteriales</taxon>
        <taxon>Mycobacteriaceae</taxon>
        <taxon>Mycobacterium</taxon>
    </lineage>
</organism>
<comment type="caution">
    <text evidence="1">The sequence shown here is derived from an EMBL/GenBank/DDBJ whole genome shotgun (WGS) entry which is preliminary data.</text>
</comment>
<protein>
    <submittedName>
        <fullName evidence="1">Uncharacterized protein</fullName>
    </submittedName>
</protein>
<dbReference type="EMBL" id="MAEM01000082">
    <property type="protein sequence ID" value="OBS03330.1"/>
    <property type="molecule type" value="Genomic_DNA"/>
</dbReference>
<evidence type="ECO:0000313" key="4">
    <source>
        <dbReference type="Proteomes" id="UP000193928"/>
    </source>
</evidence>
<evidence type="ECO:0000313" key="2">
    <source>
        <dbReference type="EMBL" id="ORV68341.1"/>
    </source>
</evidence>
<dbReference type="AlphaFoldDB" id="A0A1A6BLW8"/>
<accession>A0A1A6BLW8</accession>
<reference evidence="1 3" key="2">
    <citation type="submission" date="2016-06" db="EMBL/GenBank/DDBJ databases">
        <authorList>
            <person name="Kjaerup R.B."/>
            <person name="Dalgaard T.S."/>
            <person name="Juul-Madsen H.R."/>
        </authorList>
    </citation>
    <scope>NUCLEOTIDE SEQUENCE [LARGE SCALE GENOMIC DNA]</scope>
    <source>
        <strain evidence="1 3">1245752.6</strain>
    </source>
</reference>
<dbReference type="OrthoDB" id="4728888at2"/>
<dbReference type="Proteomes" id="UP000193928">
    <property type="component" value="Unassembled WGS sequence"/>
</dbReference>